<feature type="domain" description="Peptidase C1A papain C-terminal" evidence="7">
    <location>
        <begin position="117"/>
        <end position="340"/>
    </location>
</feature>
<evidence type="ECO:0000313" key="10">
    <source>
        <dbReference type="Proteomes" id="UP001178507"/>
    </source>
</evidence>
<evidence type="ECO:0000256" key="1">
    <source>
        <dbReference type="ARBA" id="ARBA00008455"/>
    </source>
</evidence>
<dbReference type="Pfam" id="PF08246">
    <property type="entry name" value="Inhibitor_I29"/>
    <property type="match status" value="1"/>
</dbReference>
<proteinExistence type="inferred from homology"/>
<evidence type="ECO:0000259" key="8">
    <source>
        <dbReference type="SMART" id="SM00848"/>
    </source>
</evidence>
<dbReference type="EMBL" id="CAUJNA010003380">
    <property type="protein sequence ID" value="CAJ1400636.1"/>
    <property type="molecule type" value="Genomic_DNA"/>
</dbReference>
<keyword evidence="2" id="KW-0865">Zymogen</keyword>
<evidence type="ECO:0000313" key="9">
    <source>
        <dbReference type="EMBL" id="CAJ1400636.1"/>
    </source>
</evidence>
<dbReference type="SMART" id="SM00645">
    <property type="entry name" value="Pept_C1"/>
    <property type="match status" value="1"/>
</dbReference>
<dbReference type="Pfam" id="PF00112">
    <property type="entry name" value="Peptidase_C1"/>
    <property type="match status" value="1"/>
</dbReference>
<keyword evidence="6" id="KW-0732">Signal</keyword>
<dbReference type="PRINTS" id="PR00705">
    <property type="entry name" value="PAPAIN"/>
</dbReference>
<dbReference type="InterPro" id="IPR039417">
    <property type="entry name" value="Peptidase_C1A_papain-like"/>
</dbReference>
<evidence type="ECO:0000256" key="6">
    <source>
        <dbReference type="SAM" id="SignalP"/>
    </source>
</evidence>
<comment type="caution">
    <text evidence="9">The sequence shown here is derived from an EMBL/GenBank/DDBJ whole genome shotgun (WGS) entry which is preliminary data.</text>
</comment>
<sequence>MRIFITLSLAALLRAEREKQMSTEDDETAYKRFRETHNRSTMGDMLSYEQRLSNFRRFRAAVERHNSRADVSWTAVINKFADYTEQEYRALLGQKRTWRGEAKVGSSFLQTGPNRLAARTVDWGQSLGSVAKVKEQGACGSCWAVAAIGALEMHAELSLKKEIGALSSNQVKDCSKNPRHCGGTGGCEGSTSELAYAFMQENGIALDATYVGDKDRDQHCREVQPYLRVGGFQPLPVNKLMPLMDAVSTKGPVVVSIDAGGWNYYGGGIYDSCERDAVVNHAVVLIGYGHDSEQNKDYWLIRNSWGESWGEKGFIRLLRHNVDTGDAGYCGIDRKPKVTSLASDFMMETVLAQIKLSISGQCDLHNVATVEKQALATGNTSTPPIAEVVFDALAEFAVEELKAMPGYDELSSAAKVEAGIEGGRRMGGAIWSQVQITCSLTEPPECREMIFAKTAAVTTSTSLPTNASSSNETTSTSTSGFISNTTSFPLIIDDFNASTDAPLESNNSNASANVTSTTPSFANLTSTTGNILPESSQTSTAEMLNETSMRTTFTFTTTFTPTTSVTESVSSSFSGTSLATLVVIEGKLSFPAEGVNQSSAEMAVVSMLSAFLGLSSDRITASAMIFSSPGRRLSGFWRTAFQVRVPAEEEEATREKLLGLKNSEEFAGSLRQALVALGSEPAEAFNVALDLPSTEAPESPSDNTIIIVIAAAAVLLLMVGAIIAKACSNSKRDSDGLLPQNKDSNQSLMNANEEGVSSTSARDLEISSLGVAGGADSLNLLGAGSFDERELTEPPLPAPSSPPTQSQDTEVPAQRAAVELTDVEPEVLLRPRQRKEAAPTEWVLADLHLSQQVCQSLSPSYWTGSWHWTEAPELQWKVPVSASKEYSLNFQKGGKIVGHCSDSGTQYKITFGTHREDGELKWREVPQVASAMAFECKGHLRVRQPRGNTGVTGTCYEVVGLFTAVSTSMSARYLGSGRFAIVARTGIEPTSYGNPGYYAADSV</sequence>
<dbReference type="InterPro" id="IPR013201">
    <property type="entry name" value="Prot_inhib_I29"/>
</dbReference>
<dbReference type="PROSITE" id="PS00139">
    <property type="entry name" value="THIOL_PROTEASE_CYS"/>
    <property type="match status" value="1"/>
</dbReference>
<feature type="signal peptide" evidence="6">
    <location>
        <begin position="1"/>
        <end position="15"/>
    </location>
</feature>
<name>A0AA36J8Y0_9DINO</name>
<evidence type="ECO:0000259" key="7">
    <source>
        <dbReference type="SMART" id="SM00645"/>
    </source>
</evidence>
<keyword evidence="5" id="KW-1133">Transmembrane helix</keyword>
<feature type="chain" id="PRO_5041225664" evidence="6">
    <location>
        <begin position="16"/>
        <end position="1003"/>
    </location>
</feature>
<gene>
    <name evidence="9" type="ORF">EVOR1521_LOCUS23941</name>
</gene>
<dbReference type="CDD" id="cd02248">
    <property type="entry name" value="Peptidase_C1A"/>
    <property type="match status" value="1"/>
</dbReference>
<dbReference type="InterPro" id="IPR000169">
    <property type="entry name" value="Pept_cys_AS"/>
</dbReference>
<comment type="similarity">
    <text evidence="1">Belongs to the peptidase C1 family.</text>
</comment>
<dbReference type="InterPro" id="IPR038765">
    <property type="entry name" value="Papain-like_cys_pep_sf"/>
</dbReference>
<evidence type="ECO:0000256" key="4">
    <source>
        <dbReference type="SAM" id="MobiDB-lite"/>
    </source>
</evidence>
<dbReference type="GO" id="GO:0008234">
    <property type="term" value="F:cysteine-type peptidase activity"/>
    <property type="evidence" value="ECO:0007669"/>
    <property type="project" value="InterPro"/>
</dbReference>
<dbReference type="PROSITE" id="PS00639">
    <property type="entry name" value="THIOL_PROTEASE_HIS"/>
    <property type="match status" value="1"/>
</dbReference>
<evidence type="ECO:0000256" key="3">
    <source>
        <dbReference type="ARBA" id="ARBA00023157"/>
    </source>
</evidence>
<keyword evidence="5" id="KW-0812">Transmembrane</keyword>
<dbReference type="AlphaFoldDB" id="A0AA36J8Y0"/>
<feature type="transmembrane region" description="Helical" evidence="5">
    <location>
        <begin position="705"/>
        <end position="724"/>
    </location>
</feature>
<keyword evidence="3" id="KW-1015">Disulfide bond</keyword>
<keyword evidence="10" id="KW-1185">Reference proteome</keyword>
<feature type="region of interest" description="Disordered" evidence="4">
    <location>
        <begin position="732"/>
        <end position="760"/>
    </location>
</feature>
<evidence type="ECO:0000256" key="2">
    <source>
        <dbReference type="ARBA" id="ARBA00023145"/>
    </source>
</evidence>
<dbReference type="Proteomes" id="UP001178507">
    <property type="component" value="Unassembled WGS sequence"/>
</dbReference>
<dbReference type="PROSITE" id="PS00640">
    <property type="entry name" value="THIOL_PROTEASE_ASN"/>
    <property type="match status" value="1"/>
</dbReference>
<protein>
    <submittedName>
        <fullName evidence="9">Uncharacterized protein</fullName>
    </submittedName>
</protein>
<dbReference type="InterPro" id="IPR000668">
    <property type="entry name" value="Peptidase_C1A_C"/>
</dbReference>
<dbReference type="InterPro" id="IPR025661">
    <property type="entry name" value="Pept_asp_AS"/>
</dbReference>
<feature type="compositionally biased region" description="Polar residues" evidence="4">
    <location>
        <begin position="741"/>
        <end position="760"/>
    </location>
</feature>
<evidence type="ECO:0000256" key="5">
    <source>
        <dbReference type="SAM" id="Phobius"/>
    </source>
</evidence>
<dbReference type="Gene3D" id="3.90.70.10">
    <property type="entry name" value="Cysteine proteinases"/>
    <property type="match status" value="1"/>
</dbReference>
<dbReference type="GO" id="GO:0006508">
    <property type="term" value="P:proteolysis"/>
    <property type="evidence" value="ECO:0007669"/>
    <property type="project" value="InterPro"/>
</dbReference>
<reference evidence="9" key="1">
    <citation type="submission" date="2023-08" db="EMBL/GenBank/DDBJ databases">
        <authorList>
            <person name="Chen Y."/>
            <person name="Shah S."/>
            <person name="Dougan E. K."/>
            <person name="Thang M."/>
            <person name="Chan C."/>
        </authorList>
    </citation>
    <scope>NUCLEOTIDE SEQUENCE</scope>
</reference>
<feature type="domain" description="Cathepsin propeptide inhibitor" evidence="8">
    <location>
        <begin position="30"/>
        <end position="88"/>
    </location>
</feature>
<organism evidence="9 10">
    <name type="scientific">Effrenium voratum</name>
    <dbReference type="NCBI Taxonomy" id="2562239"/>
    <lineage>
        <taxon>Eukaryota</taxon>
        <taxon>Sar</taxon>
        <taxon>Alveolata</taxon>
        <taxon>Dinophyceae</taxon>
        <taxon>Suessiales</taxon>
        <taxon>Symbiodiniaceae</taxon>
        <taxon>Effrenium</taxon>
    </lineage>
</organism>
<accession>A0AA36J8Y0</accession>
<dbReference type="InterPro" id="IPR013128">
    <property type="entry name" value="Peptidase_C1A"/>
</dbReference>
<feature type="region of interest" description="Disordered" evidence="4">
    <location>
        <begin position="789"/>
        <end position="811"/>
    </location>
</feature>
<dbReference type="PANTHER" id="PTHR12411">
    <property type="entry name" value="CYSTEINE PROTEASE FAMILY C1-RELATED"/>
    <property type="match status" value="1"/>
</dbReference>
<keyword evidence="5" id="KW-0472">Membrane</keyword>
<dbReference type="InterPro" id="IPR025660">
    <property type="entry name" value="Pept_his_AS"/>
</dbReference>
<dbReference type="SMART" id="SM00848">
    <property type="entry name" value="Inhibitor_I29"/>
    <property type="match status" value="1"/>
</dbReference>
<dbReference type="SUPFAM" id="SSF54001">
    <property type="entry name" value="Cysteine proteinases"/>
    <property type="match status" value="1"/>
</dbReference>